<evidence type="ECO:0000256" key="2">
    <source>
        <dbReference type="SAM" id="MobiDB-lite"/>
    </source>
</evidence>
<evidence type="ECO:0000313" key="3">
    <source>
        <dbReference type="EMBL" id="CAF9943361.1"/>
    </source>
</evidence>
<name>A0A8H3J9T1_9LECA</name>
<feature type="compositionally biased region" description="Polar residues" evidence="2">
    <location>
        <begin position="87"/>
        <end position="100"/>
    </location>
</feature>
<protein>
    <recommendedName>
        <fullName evidence="5">Mob1/phocein</fullName>
    </recommendedName>
</protein>
<feature type="region of interest" description="Disordered" evidence="2">
    <location>
        <begin position="46"/>
        <end position="104"/>
    </location>
</feature>
<dbReference type="InterPro" id="IPR005301">
    <property type="entry name" value="MOB_kinase_act_fam"/>
</dbReference>
<sequence>MRYLPFFLQSEASFEEHELSFLCYQDESLSLLTVVCYLRRQGFNRQNEGTGNLNTTQQRANGSPNPSPTTFSPTMPPLNQSSSFSSTTGPNSDNVANSAEQPAAAEPPKFFFREKYAKLGVKGNFMPLAAQPANVDIADWLAHQTVENYRIVSTIGQCIQETDHNTGKPVCNSDSCPKMAAGRWVYPMTFEEMSLILDSHTYTWLDHKKDPIPVSAPQYISLVQRWMNGKIHDPKAFPTEAPAGSAGTNAPGVVNADGRNWVGKSAGFPESFLHDCRTCFRQIFRIYAHLYHSHWVDPFWHLSGQNNGQGWTDLNSCFVHFCTVAKLYGLLADKDAEPMQPLIDIWIANGSIPADAANGACAIVPPQ</sequence>
<keyword evidence="1" id="KW-0862">Zinc</keyword>
<keyword evidence="1" id="KW-0479">Metal-binding</keyword>
<dbReference type="SUPFAM" id="SSF101152">
    <property type="entry name" value="Mob1/phocein"/>
    <property type="match status" value="1"/>
</dbReference>
<reference evidence="3" key="1">
    <citation type="submission" date="2021-03" db="EMBL/GenBank/DDBJ databases">
        <authorList>
            <person name="Tagirdzhanova G."/>
        </authorList>
    </citation>
    <scope>NUCLEOTIDE SEQUENCE</scope>
</reference>
<dbReference type="Proteomes" id="UP000664203">
    <property type="component" value="Unassembled WGS sequence"/>
</dbReference>
<dbReference type="SMART" id="SM01388">
    <property type="entry name" value="Mob1_phocein"/>
    <property type="match status" value="1"/>
</dbReference>
<feature type="binding site" evidence="1">
    <location>
        <position position="294"/>
    </location>
    <ligand>
        <name>Zn(2+)</name>
        <dbReference type="ChEBI" id="CHEBI:29105"/>
    </ligand>
</feature>
<gene>
    <name evidence="3" type="ORF">ALECFALPRED_011139</name>
</gene>
<dbReference type="InterPro" id="IPR036703">
    <property type="entry name" value="MOB_kinase_act_sf"/>
</dbReference>
<evidence type="ECO:0008006" key="5">
    <source>
        <dbReference type="Google" id="ProtNLM"/>
    </source>
</evidence>
<organism evidence="3 4">
    <name type="scientific">Alectoria fallacina</name>
    <dbReference type="NCBI Taxonomy" id="1903189"/>
    <lineage>
        <taxon>Eukaryota</taxon>
        <taxon>Fungi</taxon>
        <taxon>Dikarya</taxon>
        <taxon>Ascomycota</taxon>
        <taxon>Pezizomycotina</taxon>
        <taxon>Lecanoromycetes</taxon>
        <taxon>OSLEUM clade</taxon>
        <taxon>Lecanoromycetidae</taxon>
        <taxon>Lecanorales</taxon>
        <taxon>Lecanorineae</taxon>
        <taxon>Parmeliaceae</taxon>
        <taxon>Alectoria</taxon>
    </lineage>
</organism>
<dbReference type="EMBL" id="CAJPDR010000987">
    <property type="protein sequence ID" value="CAF9943361.1"/>
    <property type="molecule type" value="Genomic_DNA"/>
</dbReference>
<evidence type="ECO:0000256" key="1">
    <source>
        <dbReference type="PIRSR" id="PIRSR605301-1"/>
    </source>
</evidence>
<dbReference type="Gene3D" id="1.20.140.30">
    <property type="entry name" value="MOB kinase activator"/>
    <property type="match status" value="1"/>
</dbReference>
<comment type="caution">
    <text evidence="3">The sequence shown here is derived from an EMBL/GenBank/DDBJ whole genome shotgun (WGS) entry which is preliminary data.</text>
</comment>
<feature type="binding site" evidence="1">
    <location>
        <position position="171"/>
    </location>
    <ligand>
        <name>Zn(2+)</name>
        <dbReference type="ChEBI" id="CHEBI:29105"/>
    </ligand>
</feature>
<keyword evidence="4" id="KW-1185">Reference proteome</keyword>
<proteinExistence type="predicted"/>
<dbReference type="PANTHER" id="PTHR22599">
    <property type="entry name" value="MPS ONE BINDER KINASE ACTIVATOR-LIKE MOB"/>
    <property type="match status" value="1"/>
</dbReference>
<dbReference type="Pfam" id="PF03637">
    <property type="entry name" value="Mob1_phocein"/>
    <property type="match status" value="2"/>
</dbReference>
<evidence type="ECO:0000313" key="4">
    <source>
        <dbReference type="Proteomes" id="UP000664203"/>
    </source>
</evidence>
<dbReference type="AlphaFoldDB" id="A0A8H3J9T1"/>
<accession>A0A8H3J9T1</accession>
<feature type="compositionally biased region" description="Polar residues" evidence="2">
    <location>
        <begin position="46"/>
        <end position="62"/>
    </location>
</feature>
<feature type="binding site" evidence="1">
    <location>
        <position position="176"/>
    </location>
    <ligand>
        <name>Zn(2+)</name>
        <dbReference type="ChEBI" id="CHEBI:29105"/>
    </ligand>
</feature>
<dbReference type="OrthoDB" id="10261121at2759"/>
<feature type="binding site" evidence="1">
    <location>
        <position position="289"/>
    </location>
    <ligand>
        <name>Zn(2+)</name>
        <dbReference type="ChEBI" id="CHEBI:29105"/>
    </ligand>
</feature>